<keyword evidence="2" id="KW-1185">Reference proteome</keyword>
<evidence type="ECO:0000313" key="4">
    <source>
        <dbReference type="RefSeq" id="XP_040961450.1"/>
    </source>
</evidence>
<dbReference type="RefSeq" id="XP_040961452.1">
    <property type="nucleotide sequence ID" value="XM_041105518.1"/>
</dbReference>
<evidence type="ECO:0000313" key="3">
    <source>
        <dbReference type="RefSeq" id="XP_040961449.1"/>
    </source>
</evidence>
<gene>
    <name evidence="3 4 5 6" type="primary">LOC107912114</name>
</gene>
<dbReference type="RefSeq" id="XP_040961450.1">
    <property type="nucleotide sequence ID" value="XM_041105516.1"/>
</dbReference>
<protein>
    <submittedName>
        <fullName evidence="3 4">Uncharacterized protein isoform X1</fullName>
    </submittedName>
</protein>
<proteinExistence type="predicted"/>
<evidence type="ECO:0000313" key="2">
    <source>
        <dbReference type="Proteomes" id="UP000818029"/>
    </source>
</evidence>
<organism evidence="2 3">
    <name type="scientific">Gossypium hirsutum</name>
    <name type="common">Upland cotton</name>
    <name type="synonym">Gossypium mexicanum</name>
    <dbReference type="NCBI Taxonomy" id="3635"/>
    <lineage>
        <taxon>Eukaryota</taxon>
        <taxon>Viridiplantae</taxon>
        <taxon>Streptophyta</taxon>
        <taxon>Embryophyta</taxon>
        <taxon>Tracheophyta</taxon>
        <taxon>Spermatophyta</taxon>
        <taxon>Magnoliopsida</taxon>
        <taxon>eudicotyledons</taxon>
        <taxon>Gunneridae</taxon>
        <taxon>Pentapetalae</taxon>
        <taxon>rosids</taxon>
        <taxon>malvids</taxon>
        <taxon>Malvales</taxon>
        <taxon>Malvaceae</taxon>
        <taxon>Malvoideae</taxon>
        <taxon>Gossypium</taxon>
    </lineage>
</organism>
<dbReference type="RefSeq" id="XP_040961449.1">
    <property type="nucleotide sequence ID" value="XM_041105515.1"/>
</dbReference>
<reference evidence="3 4" key="2">
    <citation type="submission" date="2025-05" db="UniProtKB">
        <authorList>
            <consortium name="RefSeq"/>
        </authorList>
    </citation>
    <scope>IDENTIFICATION</scope>
</reference>
<dbReference type="PANTHER" id="PTHR31267:SF7">
    <property type="entry name" value="DENTIN SIALOPHOSPHOPROTEIN-LIKE PROTEIN"/>
    <property type="match status" value="1"/>
</dbReference>
<evidence type="ECO:0000313" key="6">
    <source>
        <dbReference type="RefSeq" id="XP_040961452.1"/>
    </source>
</evidence>
<feature type="region of interest" description="Disordered" evidence="1">
    <location>
        <begin position="519"/>
        <end position="563"/>
    </location>
</feature>
<name>A0ABM3B352_GOSHI</name>
<evidence type="ECO:0000256" key="1">
    <source>
        <dbReference type="SAM" id="MobiDB-lite"/>
    </source>
</evidence>
<dbReference type="PANTHER" id="PTHR31267">
    <property type="entry name" value="DENTIN SIALOPHOSPHOPROTEIN-LIKE PROTEIN"/>
    <property type="match status" value="1"/>
</dbReference>
<reference evidence="2" key="1">
    <citation type="journal article" date="2020" name="Nat. Genet.">
        <title>Genomic diversifications of five Gossypium allopolyploid species and their impact on cotton improvement.</title>
        <authorList>
            <person name="Chen Z.J."/>
            <person name="Sreedasyam A."/>
            <person name="Ando A."/>
            <person name="Song Q."/>
            <person name="De Santiago L.M."/>
            <person name="Hulse-Kemp A.M."/>
            <person name="Ding M."/>
            <person name="Ye W."/>
            <person name="Kirkbride R.C."/>
            <person name="Jenkins J."/>
            <person name="Plott C."/>
            <person name="Lovell J."/>
            <person name="Lin Y.M."/>
            <person name="Vaughn R."/>
            <person name="Liu B."/>
            <person name="Simpson S."/>
            <person name="Scheffler B.E."/>
            <person name="Wen L."/>
            <person name="Saski C.A."/>
            <person name="Grover C.E."/>
            <person name="Hu G."/>
            <person name="Conover J.L."/>
            <person name="Carlson J.W."/>
            <person name="Shu S."/>
            <person name="Boston L.B."/>
            <person name="Williams M."/>
            <person name="Peterson D.G."/>
            <person name="McGee K."/>
            <person name="Jones D.C."/>
            <person name="Wendel J.F."/>
            <person name="Stelly D.M."/>
            <person name="Grimwood J."/>
            <person name="Schmutz J."/>
        </authorList>
    </citation>
    <scope>NUCLEOTIDE SEQUENCE [LARGE SCALE GENOMIC DNA]</scope>
    <source>
        <strain evidence="2">cv. TM-1</strain>
    </source>
</reference>
<feature type="compositionally biased region" description="Polar residues" evidence="1">
    <location>
        <begin position="544"/>
        <end position="563"/>
    </location>
</feature>
<feature type="region of interest" description="Disordered" evidence="1">
    <location>
        <begin position="605"/>
        <end position="633"/>
    </location>
</feature>
<dbReference type="Proteomes" id="UP000818029">
    <property type="component" value="Chromosome D11"/>
</dbReference>
<dbReference type="GeneID" id="107912114"/>
<feature type="compositionally biased region" description="Polar residues" evidence="1">
    <location>
        <begin position="618"/>
        <end position="633"/>
    </location>
</feature>
<evidence type="ECO:0000313" key="5">
    <source>
        <dbReference type="RefSeq" id="XP_040961451.1"/>
    </source>
</evidence>
<dbReference type="RefSeq" id="XP_040961451.1">
    <property type="nucleotide sequence ID" value="XM_041105517.1"/>
</dbReference>
<accession>A0ABM3B352</accession>
<sequence length="1101" mass="121570">MPGNEVGERIHNFLGQESLSRGQHQRQVIDSTWPGLNNNLWVGNQRQAGGPLVSSLKNLSVHQLESDRGHSGQSSSLQNKLNFTQSDLRPEIARSQLQNQAPIANAYAQGHESFQARHNETNLLGVEMAHRGLSLLDSPIGNCPNFHKKNSLRLESTESPINYDLIEGLQQFSGKHPGLVQPLSSQQSGMTDMQLLQQQAIMQELQKHQLPKPQLQLPEARQLSSANQVSSVVKQVSDSLSPALINGVPVHDASNYSWHPEHMTPNANFLRHGASPAVQVSSGMFSPEQGHMRLMGLVPQQVDQSFYGISTSGARGNPYQYSSVQMDKPLMQQVPASGYSFLDNQYAMFSDQVGLQDGTSVSRQGDQDNNVFGAAQGLNSIFHSENLQQMVIEPKNAVMQESPWRQEHRSPPETSLEKSAIQVSSAQSVATLDPTEEKILFGSDDSMWDILGKSTNLGSGLDGTDSLGGFPSVQSGSWSALMQSALAETSSNDTRVREKWSGSDMHCCEPLKGNLPASIVNDDSKQQSPWADNNLPDALFLKSNPLSMDNTDVPENNASQNPASMQRDIKAFGHSVRSNNAEHQNHSLLHQVQAVQNIEVDPSNRSIKRFKGPPADSSLDSQQVSSPGAEQLSYGSNSLMRDGLINNPLVPSGDSKLLSSLSNIGDNHETQLSANTLAFLQDNSQHFSNSNNSAANIRGEHSQISLQMVLSWFDQYGAIKNGKMFPIHDAQKTALNGTEKAFIGVRSSDSLHVHSSEQLNAAADANPLDKAQQSSKFMPVATEYISPHSQPPDVASQNLDTVRAMKRKIMTFEFLPWHREVTQGSQRTQNISVAEVEWAYAANQLNEKVENEPEMIEDWPPVPGSKRRLVLTTQLLQQLIRAPPRVVLSADASKNYETLAYFVARSVLGDACSTAYIPESDTAVPPHSGSILPEKLREQRNQSILKAAEEFIVRAKMLENGLQSLVKRASILDLRLECQDQEKVSVITRFAKFHSRGQAEGIGTSSFPNFVAKVNRFFGQRYVLAVPMPRNLPDREMQKQLCQMQNLQERNIDNLVTFMKIDTDLFGMFLQEDSTAMFHYGLGYSDRSECGRGMEHVQLNS</sequence>